<sequence>MPRTPRCRLGATFLSAGLALAFLVGWAMAMLPKAVADEVPPTAPFAAVQYGTNGCIEVGARDTQPKPYAASDDYDPADHAYPDFGYDPASLGFTRTSGTNSCRYNFRDSTGTTVIGSAYCVEWGAGQRTGTGYDPEPAGGIRNAGYVQRILENYWPATNEPAVPSTSAKAANRERSGTVAMAIHYFTDGIVLPPDYQSAALYEVVKKIVTDVLAAGPAPAPADPTPTIEGPDGGDTGTLIGPYTIGANATGPLTVTVDNATAYTDAAGTQPFTSGETLAPGAQLWLRSDTPGAARIMVTGPVTAPLGTRMDGDPAYKVQSMTTTGSLPLQGKSARTIDIAAADPPRLASEVSATTLTAGQPVTDTFAVSGLTGPATLAITLFGPLPAVNDSCSTVDWSGTPPVARRYAPVALTGSGRTTTPEQTIDEPGCYSFGATLDPAVGDDVSHAPGDPLETFLARPRYVPPVLSVTTRASAAKVQVGGSVRDRITVTGLPDGRTLTATVSLYGPLTPAADGTCTGLDWSAPGIPVAKRLPPLVIRSNSTYATGLVTLDKPGCYSFDAEATHDALTGGEVPVGHGLGLPAETVLVTAAPSPSPSPTPKPSPTPDPRPSLPDTGDDRPLGALAVAAFCCLALGVLLVAGQRRWTNGHRRA</sequence>
<dbReference type="RefSeq" id="WP_165329659.1">
    <property type="nucleotide sequence ID" value="NZ_JAAKZW010000001.1"/>
</dbReference>
<keyword evidence="2" id="KW-0472">Membrane</keyword>
<evidence type="ECO:0000256" key="2">
    <source>
        <dbReference type="SAM" id="Phobius"/>
    </source>
</evidence>
<organism evidence="4 5">
    <name type="scientific">Streptomyces mesophilus</name>
    <dbReference type="NCBI Taxonomy" id="1775132"/>
    <lineage>
        <taxon>Bacteria</taxon>
        <taxon>Bacillati</taxon>
        <taxon>Actinomycetota</taxon>
        <taxon>Actinomycetes</taxon>
        <taxon>Kitasatosporales</taxon>
        <taxon>Streptomycetaceae</taxon>
        <taxon>Streptomyces</taxon>
    </lineage>
</organism>
<keyword evidence="2" id="KW-1133">Transmembrane helix</keyword>
<feature type="compositionally biased region" description="Pro residues" evidence="1">
    <location>
        <begin position="593"/>
        <end position="611"/>
    </location>
</feature>
<gene>
    <name evidence="4" type="ORF">G6045_00305</name>
</gene>
<keyword evidence="2" id="KW-0812">Transmembrane</keyword>
<keyword evidence="3" id="KW-0732">Signal</keyword>
<evidence type="ECO:0000256" key="3">
    <source>
        <dbReference type="SAM" id="SignalP"/>
    </source>
</evidence>
<evidence type="ECO:0000313" key="5">
    <source>
        <dbReference type="Proteomes" id="UP000481109"/>
    </source>
</evidence>
<reference evidence="4 5" key="1">
    <citation type="submission" date="2020-02" db="EMBL/GenBank/DDBJ databases">
        <title>Whole-genome analyses of novel actinobacteria.</title>
        <authorList>
            <person name="Sahin N."/>
            <person name="Tokatli A."/>
        </authorList>
    </citation>
    <scope>NUCLEOTIDE SEQUENCE [LARGE SCALE GENOMIC DNA]</scope>
    <source>
        <strain evidence="4 5">YC504</strain>
    </source>
</reference>
<comment type="caution">
    <text evidence="4">The sequence shown here is derived from an EMBL/GenBank/DDBJ whole genome shotgun (WGS) entry which is preliminary data.</text>
</comment>
<evidence type="ECO:0000256" key="1">
    <source>
        <dbReference type="SAM" id="MobiDB-lite"/>
    </source>
</evidence>
<dbReference type="Proteomes" id="UP000481109">
    <property type="component" value="Unassembled WGS sequence"/>
</dbReference>
<proteinExistence type="predicted"/>
<dbReference type="AlphaFoldDB" id="A0A6G4X9B9"/>
<feature type="region of interest" description="Disordered" evidence="1">
    <location>
        <begin position="589"/>
        <end position="618"/>
    </location>
</feature>
<name>A0A6G4X9B9_9ACTN</name>
<dbReference type="EMBL" id="JAAKZW010000001">
    <property type="protein sequence ID" value="NGO74136.1"/>
    <property type="molecule type" value="Genomic_DNA"/>
</dbReference>
<feature type="signal peptide" evidence="3">
    <location>
        <begin position="1"/>
        <end position="29"/>
    </location>
</feature>
<evidence type="ECO:0000313" key="4">
    <source>
        <dbReference type="EMBL" id="NGO74136.1"/>
    </source>
</evidence>
<feature type="chain" id="PRO_5039324228" evidence="3">
    <location>
        <begin position="30"/>
        <end position="652"/>
    </location>
</feature>
<accession>A0A6G4X9B9</accession>
<feature type="transmembrane region" description="Helical" evidence="2">
    <location>
        <begin position="621"/>
        <end position="641"/>
    </location>
</feature>
<keyword evidence="5" id="KW-1185">Reference proteome</keyword>
<protein>
    <submittedName>
        <fullName evidence="4">Uncharacterized protein</fullName>
    </submittedName>
</protein>